<evidence type="ECO:0000256" key="1">
    <source>
        <dbReference type="ARBA" id="ARBA00004442"/>
    </source>
</evidence>
<dbReference type="InterPro" id="IPR033985">
    <property type="entry name" value="SusD-like_N"/>
</dbReference>
<comment type="similarity">
    <text evidence="2">Belongs to the SusD family.</text>
</comment>
<accession>A0ABX1CU16</accession>
<evidence type="ECO:0000256" key="2">
    <source>
        <dbReference type="ARBA" id="ARBA00006275"/>
    </source>
</evidence>
<dbReference type="InterPro" id="IPR011990">
    <property type="entry name" value="TPR-like_helical_dom_sf"/>
</dbReference>
<keyword evidence="3 6" id="KW-0732">Signal</keyword>
<feature type="domain" description="SusD-like N-terminal" evidence="8">
    <location>
        <begin position="92"/>
        <end position="231"/>
    </location>
</feature>
<evidence type="ECO:0000256" key="3">
    <source>
        <dbReference type="ARBA" id="ARBA00022729"/>
    </source>
</evidence>
<dbReference type="Proteomes" id="UP000703674">
    <property type="component" value="Unassembled WGS sequence"/>
</dbReference>
<dbReference type="Gene3D" id="1.25.40.390">
    <property type="match status" value="1"/>
</dbReference>
<dbReference type="InterPro" id="IPR012944">
    <property type="entry name" value="SusD_RagB_dom"/>
</dbReference>
<dbReference type="SUPFAM" id="SSF48452">
    <property type="entry name" value="TPR-like"/>
    <property type="match status" value="1"/>
</dbReference>
<gene>
    <name evidence="9" type="ORF">HC175_02550</name>
</gene>
<proteinExistence type="inferred from homology"/>
<keyword evidence="5" id="KW-0998">Cell outer membrane</keyword>
<evidence type="ECO:0000259" key="8">
    <source>
        <dbReference type="Pfam" id="PF14322"/>
    </source>
</evidence>
<comment type="caution">
    <text evidence="9">The sequence shown here is derived from an EMBL/GenBank/DDBJ whole genome shotgun (WGS) entry which is preliminary data.</text>
</comment>
<sequence>MKKLIKLTILPLLVLTVFSCSEEEFLDEKSPDQLTSQNFWRNADDARSGLVAAYSELEARSNFWNGWQEGRPVVDYFRSDYVLPGPDASNYSHWMSIYNFNYTDGHIFLDVLWETNYKGINFANQVISNVGKMTAEQISEAEKERIIGEATFLRGYYHFRLLTLYEQIITRTETINNENTNKPLSTRSETWELILNDFKTASEMLDFEVSSENLGHANKGAALSYLGKAYLFKAGDESSSEAGDYENAAAAFQQVIDSGIYNLEPDFESLFNGENENNQESIFELQFKSADASSNNYTRLHAFVADWAIGGWGGIEANYDLVEEMKQEGKIAENDLYDNRLYATLYFDDPYFNDPATNRMEGSTWDELIAETYGSADAKDNSAYFRKWLPVYVYNNGYVGVNVVLMRYADVLLMQAEALNELGKSSEAMALINEVRAVHGNMPALNLSGQEEIFQQIIHERTMELTLESTRFYDLRRWDLLEAELHEKGRTGFNADDHAYFPVPLSEKQTNTEI</sequence>
<dbReference type="Pfam" id="PF07980">
    <property type="entry name" value="SusD_RagB"/>
    <property type="match status" value="1"/>
</dbReference>
<protein>
    <submittedName>
        <fullName evidence="9">RagB/SusD family nutrient uptake outer membrane protein</fullName>
    </submittedName>
</protein>
<comment type="subcellular location">
    <subcellularLocation>
        <location evidence="1">Cell outer membrane</location>
    </subcellularLocation>
</comment>
<evidence type="ECO:0000256" key="5">
    <source>
        <dbReference type="ARBA" id="ARBA00023237"/>
    </source>
</evidence>
<keyword evidence="10" id="KW-1185">Reference proteome</keyword>
<dbReference type="RefSeq" id="WP_168136929.1">
    <property type="nucleotide sequence ID" value="NZ_JAAVJR010000001.1"/>
</dbReference>
<dbReference type="PROSITE" id="PS51257">
    <property type="entry name" value="PROKAR_LIPOPROTEIN"/>
    <property type="match status" value="1"/>
</dbReference>
<evidence type="ECO:0000256" key="4">
    <source>
        <dbReference type="ARBA" id="ARBA00023136"/>
    </source>
</evidence>
<keyword evidence="4" id="KW-0472">Membrane</keyword>
<feature type="chain" id="PRO_5047465329" evidence="6">
    <location>
        <begin position="23"/>
        <end position="514"/>
    </location>
</feature>
<name>A0ABX1CU16_9FLAO</name>
<feature type="signal peptide" evidence="6">
    <location>
        <begin position="1"/>
        <end position="22"/>
    </location>
</feature>
<reference evidence="9 10" key="1">
    <citation type="submission" date="2020-03" db="EMBL/GenBank/DDBJ databases">
        <title>Salinimicrobium sp. nov, isolated from SCS.</title>
        <authorList>
            <person name="Cao W.R."/>
        </authorList>
    </citation>
    <scope>NUCLEOTIDE SEQUENCE [LARGE SCALE GENOMIC DNA]</scope>
    <source>
        <strain evidence="10">J15B91</strain>
    </source>
</reference>
<feature type="domain" description="RagB/SusD" evidence="7">
    <location>
        <begin position="279"/>
        <end position="488"/>
    </location>
</feature>
<organism evidence="9 10">
    <name type="scientific">Salinimicrobium oceani</name>
    <dbReference type="NCBI Taxonomy" id="2722702"/>
    <lineage>
        <taxon>Bacteria</taxon>
        <taxon>Pseudomonadati</taxon>
        <taxon>Bacteroidota</taxon>
        <taxon>Flavobacteriia</taxon>
        <taxon>Flavobacteriales</taxon>
        <taxon>Flavobacteriaceae</taxon>
        <taxon>Salinimicrobium</taxon>
    </lineage>
</organism>
<evidence type="ECO:0000259" key="7">
    <source>
        <dbReference type="Pfam" id="PF07980"/>
    </source>
</evidence>
<evidence type="ECO:0000313" key="9">
    <source>
        <dbReference type="EMBL" id="NJW51790.1"/>
    </source>
</evidence>
<dbReference type="Pfam" id="PF14322">
    <property type="entry name" value="SusD-like_3"/>
    <property type="match status" value="1"/>
</dbReference>
<evidence type="ECO:0000313" key="10">
    <source>
        <dbReference type="Proteomes" id="UP000703674"/>
    </source>
</evidence>
<evidence type="ECO:0000256" key="6">
    <source>
        <dbReference type="SAM" id="SignalP"/>
    </source>
</evidence>
<dbReference type="EMBL" id="JAAVJR010000001">
    <property type="protein sequence ID" value="NJW51790.1"/>
    <property type="molecule type" value="Genomic_DNA"/>
</dbReference>